<accession>A0A0M5DRD8</accession>
<dbReference type="EMBL" id="HG530658">
    <property type="protein sequence ID" value="CDI45153.1"/>
    <property type="molecule type" value="Genomic_DNA"/>
</dbReference>
<reference evidence="1" key="1">
    <citation type="submission" date="2013-08" db="EMBL/GenBank/DDBJ databases">
        <title>Complete genome of IncHI2 plasmid pRH-R178.</title>
        <authorList>
            <person name="Falgenhauer L."/>
            <person name="Guerra B."/>
            <person name="Imirzalioglu C."/>
            <person name="Chakraborty T."/>
        </authorList>
    </citation>
    <scope>NUCLEOTIDE SEQUENCE [LARGE SCALE GENOMIC DNA]</scope>
    <source>
        <strain evidence="1">R178</strain>
    </source>
</reference>
<sequence length="57" mass="6454">MQLNNDYSLLFYHDGKINMEGLIKEMELKGYMYQGAMGNDDVAAEFPGILLIAPEKL</sequence>
<protein>
    <submittedName>
        <fullName evidence="1">Uncharacterized protein</fullName>
    </submittedName>
</protein>
<organism evidence="1">
    <name type="scientific">Escherichia coli R178</name>
    <dbReference type="NCBI Taxonomy" id="1408252"/>
    <lineage>
        <taxon>Bacteria</taxon>
        <taxon>Pseudomonadati</taxon>
        <taxon>Pseudomonadota</taxon>
        <taxon>Gammaproteobacteria</taxon>
        <taxon>Enterobacterales</taxon>
        <taxon>Enterobacteriaceae</taxon>
        <taxon>Escherichia</taxon>
    </lineage>
</organism>
<name>A0A0M5DRD8_ECOLX</name>
<proteinExistence type="predicted"/>
<dbReference type="AlphaFoldDB" id="A0A0M5DRD8"/>
<evidence type="ECO:0000313" key="1">
    <source>
        <dbReference type="EMBL" id="CDI45153.1"/>
    </source>
</evidence>